<dbReference type="PANTHER" id="PTHR43790">
    <property type="entry name" value="CARBOHYDRATE TRANSPORT ATP-BINDING PROTEIN MG119-RELATED"/>
    <property type="match status" value="1"/>
</dbReference>
<comment type="catalytic activity">
    <reaction evidence="1">
        <text>ATP + protein L-histidine = ADP + protein N-phospho-L-histidine.</text>
        <dbReference type="EC" id="2.7.13.3"/>
    </reaction>
</comment>
<dbReference type="SUPFAM" id="SSF47384">
    <property type="entry name" value="Homodimeric domain of signal transducing histidine kinase"/>
    <property type="match status" value="1"/>
</dbReference>
<evidence type="ECO:0000256" key="6">
    <source>
        <dbReference type="ARBA" id="ARBA00022840"/>
    </source>
</evidence>
<keyword evidence="9" id="KW-0808">Transferase</keyword>
<evidence type="ECO:0000256" key="5">
    <source>
        <dbReference type="ARBA" id="ARBA00022741"/>
    </source>
</evidence>
<protein>
    <recommendedName>
        <fullName evidence="3">histidine kinase</fullName>
        <ecNumber evidence="3">2.7.13.3</ecNumber>
    </recommendedName>
</protein>
<dbReference type="PROSITE" id="PS50109">
    <property type="entry name" value="HIS_KIN"/>
    <property type="match status" value="1"/>
</dbReference>
<dbReference type="PRINTS" id="PR00344">
    <property type="entry name" value="BCTRLSENSOR"/>
</dbReference>
<dbReference type="Gene3D" id="3.40.50.300">
    <property type="entry name" value="P-loop containing nucleotide triphosphate hydrolases"/>
    <property type="match status" value="1"/>
</dbReference>
<accession>A0A3P3XRK9</accession>
<dbReference type="InterPro" id="IPR004358">
    <property type="entry name" value="Sig_transdc_His_kin-like_C"/>
</dbReference>
<dbReference type="SMART" id="SM00387">
    <property type="entry name" value="HATPase_c"/>
    <property type="match status" value="1"/>
</dbReference>
<dbReference type="Pfam" id="PF00005">
    <property type="entry name" value="ABC_tran"/>
    <property type="match status" value="1"/>
</dbReference>
<dbReference type="SMART" id="SM00388">
    <property type="entry name" value="HisKA"/>
    <property type="match status" value="1"/>
</dbReference>
<evidence type="ECO:0000256" key="3">
    <source>
        <dbReference type="ARBA" id="ARBA00012438"/>
    </source>
</evidence>
<keyword evidence="9" id="KW-0418">Kinase</keyword>
<dbReference type="PROSITE" id="PS50893">
    <property type="entry name" value="ABC_TRANSPORTER_2"/>
    <property type="match status" value="1"/>
</dbReference>
<feature type="domain" description="Histidine kinase" evidence="7">
    <location>
        <begin position="392"/>
        <end position="600"/>
    </location>
</feature>
<keyword evidence="5" id="KW-0547">Nucleotide-binding</keyword>
<dbReference type="InterPro" id="IPR003661">
    <property type="entry name" value="HisK_dim/P_dom"/>
</dbReference>
<reference evidence="9" key="1">
    <citation type="submission" date="2017-02" db="EMBL/GenBank/DDBJ databases">
        <authorList>
            <person name="Regsiter A."/>
            <person name="William W."/>
        </authorList>
    </citation>
    <scope>NUCLEOTIDE SEQUENCE</scope>
    <source>
        <strain evidence="9">BdmA 4</strain>
    </source>
</reference>
<evidence type="ECO:0000259" key="8">
    <source>
        <dbReference type="PROSITE" id="PS50893"/>
    </source>
</evidence>
<dbReference type="GO" id="GO:0005524">
    <property type="term" value="F:ATP binding"/>
    <property type="evidence" value="ECO:0007669"/>
    <property type="project" value="UniProtKB-KW"/>
</dbReference>
<dbReference type="Gene3D" id="3.30.565.10">
    <property type="entry name" value="Histidine kinase-like ATPase, C-terminal domain"/>
    <property type="match status" value="1"/>
</dbReference>
<organism evidence="9">
    <name type="scientific">uncultured spirochete</name>
    <dbReference type="NCBI Taxonomy" id="156406"/>
    <lineage>
        <taxon>Bacteria</taxon>
        <taxon>Pseudomonadati</taxon>
        <taxon>Spirochaetota</taxon>
        <taxon>Spirochaetia</taxon>
        <taxon>Spirochaetales</taxon>
        <taxon>environmental samples</taxon>
    </lineage>
</organism>
<evidence type="ECO:0000256" key="1">
    <source>
        <dbReference type="ARBA" id="ARBA00000085"/>
    </source>
</evidence>
<dbReference type="InterPro" id="IPR036097">
    <property type="entry name" value="HisK_dim/P_sf"/>
</dbReference>
<dbReference type="InterPro" id="IPR003593">
    <property type="entry name" value="AAA+_ATPase"/>
</dbReference>
<keyword evidence="6" id="KW-0067">ATP-binding</keyword>
<dbReference type="InterPro" id="IPR003439">
    <property type="entry name" value="ABC_transporter-like_ATP-bd"/>
</dbReference>
<dbReference type="EMBL" id="FWDO01000004">
    <property type="protein sequence ID" value="SLM18473.1"/>
    <property type="molecule type" value="Genomic_DNA"/>
</dbReference>
<evidence type="ECO:0000256" key="4">
    <source>
        <dbReference type="ARBA" id="ARBA00022553"/>
    </source>
</evidence>
<keyword evidence="4" id="KW-0597">Phosphoprotein</keyword>
<comment type="similarity">
    <text evidence="2">Belongs to the ABC transporter superfamily. AI-2 autoinducer porter (TC 3.A.1.2.8) family.</text>
</comment>
<dbReference type="Pfam" id="PF02518">
    <property type="entry name" value="HATPase_c"/>
    <property type="match status" value="1"/>
</dbReference>
<feature type="domain" description="ABC transporter" evidence="8">
    <location>
        <begin position="7"/>
        <end position="244"/>
    </location>
</feature>
<evidence type="ECO:0000259" key="7">
    <source>
        <dbReference type="PROSITE" id="PS50109"/>
    </source>
</evidence>
<dbReference type="CDD" id="cd00082">
    <property type="entry name" value="HisKA"/>
    <property type="match status" value="1"/>
</dbReference>
<dbReference type="PANTHER" id="PTHR43790:SF2">
    <property type="entry name" value="AUTOINDUCER 2 IMPORT ATP-BINDING PROTEIN LSRA"/>
    <property type="match status" value="1"/>
</dbReference>
<dbReference type="InterPro" id="IPR005467">
    <property type="entry name" value="His_kinase_dom"/>
</dbReference>
<dbReference type="SUPFAM" id="SSF52540">
    <property type="entry name" value="P-loop containing nucleoside triphosphate hydrolases"/>
    <property type="match status" value="1"/>
</dbReference>
<gene>
    <name evidence="9" type="ORF">SPIRO4BDMA_41045</name>
</gene>
<dbReference type="InterPro" id="IPR027417">
    <property type="entry name" value="P-loop_NTPase"/>
</dbReference>
<dbReference type="Pfam" id="PF00512">
    <property type="entry name" value="HisKA"/>
    <property type="match status" value="1"/>
</dbReference>
<dbReference type="InterPro" id="IPR050107">
    <property type="entry name" value="ABC_carbohydrate_import_ATPase"/>
</dbReference>
<dbReference type="Gene3D" id="1.10.287.130">
    <property type="match status" value="1"/>
</dbReference>
<sequence>MNRRIILQLEDIHARYTNIDALNGIDFNLFEGEVHGLYGEHGAGKSTLAKVISGAISRVSGNYYLEGKKNEKMTIRNAIKNGIIMVYQDTLNITPHMTVRDNIFMRNFYQVNYFGKKYTEFDKKLSSFFQKYSIAFDTSKYASTLSIQEQYFIDVISVLVNTPKIVIFDEISNRLQHDEFQIISRIMLDLKKSGTSFIFITHNMDEILAFSDRITILRNGLRIATEKTDDLDKSKLFQLSFSAVYKQSTLTKSNATESFIFETLQNVTNHLSEGLIIFDENFSLKLINFSAIEIFGINDTFGYNNILSIIKEKLPEYSDSIIEKILNRNPFEVHEVFSNAKRLSIRCIPIDLFTQNSTYFCLIVEDLTMKFQIQGYLLDAEKMTSVAEIAAGIAHEINNPLFIIKNYIELIAINLHDREPLSYIEKINNEITRIMRICSGVLSFSKIKKTEKISANVCDLVDEALLLLDYQIKSKDIKVIKTYFDSDLNLLCDETALTLCFVNIIKNSVEAVLDKGQIEISVALVGGNVAIEITDNGYGISPENLEKIFSPFFSTKVGKKNAGIGLSISKNIIESLNGSIDAFMTSDSKTCFRILLPAERCLG</sequence>
<dbReference type="GO" id="GO:0000155">
    <property type="term" value="F:phosphorelay sensor kinase activity"/>
    <property type="evidence" value="ECO:0007669"/>
    <property type="project" value="InterPro"/>
</dbReference>
<evidence type="ECO:0000256" key="2">
    <source>
        <dbReference type="ARBA" id="ARBA00009404"/>
    </source>
</evidence>
<dbReference type="EC" id="2.7.13.3" evidence="3"/>
<dbReference type="GO" id="GO:0016887">
    <property type="term" value="F:ATP hydrolysis activity"/>
    <property type="evidence" value="ECO:0007669"/>
    <property type="project" value="InterPro"/>
</dbReference>
<dbReference type="AlphaFoldDB" id="A0A3P3XRK9"/>
<proteinExistence type="inferred from homology"/>
<dbReference type="InterPro" id="IPR003594">
    <property type="entry name" value="HATPase_dom"/>
</dbReference>
<name>A0A3P3XRK9_9SPIR</name>
<dbReference type="SUPFAM" id="SSF55874">
    <property type="entry name" value="ATPase domain of HSP90 chaperone/DNA topoisomerase II/histidine kinase"/>
    <property type="match status" value="1"/>
</dbReference>
<dbReference type="InterPro" id="IPR036890">
    <property type="entry name" value="HATPase_C_sf"/>
</dbReference>
<dbReference type="SMART" id="SM00382">
    <property type="entry name" value="AAA"/>
    <property type="match status" value="1"/>
</dbReference>
<evidence type="ECO:0000313" key="9">
    <source>
        <dbReference type="EMBL" id="SLM18473.1"/>
    </source>
</evidence>